<reference evidence="5 6" key="1">
    <citation type="submission" date="2019-06" db="EMBL/GenBank/DDBJ databases">
        <title>Whole genome shotgun sequence of Halomonas halmophila NBRC 15537.</title>
        <authorList>
            <person name="Hosoyama A."/>
            <person name="Uohara A."/>
            <person name="Ohji S."/>
            <person name="Ichikawa N."/>
        </authorList>
    </citation>
    <scope>NUCLEOTIDE SEQUENCE [LARGE SCALE GENOMIC DNA]</scope>
    <source>
        <strain evidence="5 6">NBRC 15537</strain>
    </source>
</reference>
<evidence type="ECO:0000256" key="2">
    <source>
        <dbReference type="ARBA" id="ARBA00023125"/>
    </source>
</evidence>
<dbReference type="PANTHER" id="PTHR44688:SF16">
    <property type="entry name" value="DNA-BINDING TRANSCRIPTIONAL ACTIVATOR DEVR_DOSR"/>
    <property type="match status" value="1"/>
</dbReference>
<dbReference type="InterPro" id="IPR016032">
    <property type="entry name" value="Sig_transdc_resp-reg_C-effctor"/>
</dbReference>
<dbReference type="Proteomes" id="UP000319812">
    <property type="component" value="Unassembled WGS sequence"/>
</dbReference>
<dbReference type="GO" id="GO:0003677">
    <property type="term" value="F:DNA binding"/>
    <property type="evidence" value="ECO:0007669"/>
    <property type="project" value="UniProtKB-KW"/>
</dbReference>
<dbReference type="PRINTS" id="PR00038">
    <property type="entry name" value="HTHLUXR"/>
</dbReference>
<keyword evidence="3" id="KW-0804">Transcription</keyword>
<proteinExistence type="predicted"/>
<dbReference type="Gene3D" id="3.40.50.2300">
    <property type="match status" value="1"/>
</dbReference>
<evidence type="ECO:0000313" key="5">
    <source>
        <dbReference type="EMBL" id="GED23142.1"/>
    </source>
</evidence>
<keyword evidence="2" id="KW-0238">DNA-binding</keyword>
<gene>
    <name evidence="5" type="ORF">HHA01_21190</name>
</gene>
<name>A0A4Y4EYS7_9GAMM</name>
<dbReference type="PROSITE" id="PS00622">
    <property type="entry name" value="HTH_LUXR_1"/>
    <property type="match status" value="1"/>
</dbReference>
<evidence type="ECO:0000256" key="1">
    <source>
        <dbReference type="ARBA" id="ARBA00023015"/>
    </source>
</evidence>
<dbReference type="PROSITE" id="PS50043">
    <property type="entry name" value="HTH_LUXR_2"/>
    <property type="match status" value="1"/>
</dbReference>
<keyword evidence="1" id="KW-0805">Transcription regulation</keyword>
<sequence length="208" mass="22839">MVQVFICPSGKEEVPRWREAFGDALTQDPDQALQEVASGDCVWVPSRLANWHQLVATLSQRGAIVCVLSLAPDAREALDALGAGARGYAHALSSPEVLRQMSLVTSHNGVWVYPELMAQFLSTTWQALGEPEPDESEVLQALTQRERAVALLVTRGRSNKEIAQELCIAERTVKAHLGAIYRKLGLRGRAQLLVKLSVPKAELHHSMN</sequence>
<dbReference type="InterPro" id="IPR000792">
    <property type="entry name" value="Tscrpt_reg_LuxR_C"/>
</dbReference>
<organism evidence="5 6">
    <name type="scientific">Halomonas halmophila</name>
    <dbReference type="NCBI Taxonomy" id="252"/>
    <lineage>
        <taxon>Bacteria</taxon>
        <taxon>Pseudomonadati</taxon>
        <taxon>Pseudomonadota</taxon>
        <taxon>Gammaproteobacteria</taxon>
        <taxon>Oceanospirillales</taxon>
        <taxon>Halomonadaceae</taxon>
        <taxon>Halomonas</taxon>
    </lineage>
</organism>
<dbReference type="OrthoDB" id="9794397at2"/>
<dbReference type="CDD" id="cd06170">
    <property type="entry name" value="LuxR_C_like"/>
    <property type="match status" value="1"/>
</dbReference>
<evidence type="ECO:0000256" key="3">
    <source>
        <dbReference type="ARBA" id="ARBA00023163"/>
    </source>
</evidence>
<dbReference type="PANTHER" id="PTHR44688">
    <property type="entry name" value="DNA-BINDING TRANSCRIPTIONAL ACTIVATOR DEVR_DOSR"/>
    <property type="match status" value="1"/>
</dbReference>
<dbReference type="Pfam" id="PF00196">
    <property type="entry name" value="GerE"/>
    <property type="match status" value="1"/>
</dbReference>
<feature type="domain" description="HTH luxR-type" evidence="4">
    <location>
        <begin position="135"/>
        <end position="200"/>
    </location>
</feature>
<dbReference type="RefSeq" id="WP_141320559.1">
    <property type="nucleotide sequence ID" value="NZ_BJOC01000029.1"/>
</dbReference>
<dbReference type="GO" id="GO:0006355">
    <property type="term" value="P:regulation of DNA-templated transcription"/>
    <property type="evidence" value="ECO:0007669"/>
    <property type="project" value="InterPro"/>
</dbReference>
<comment type="caution">
    <text evidence="5">The sequence shown here is derived from an EMBL/GenBank/DDBJ whole genome shotgun (WGS) entry which is preliminary data.</text>
</comment>
<protein>
    <recommendedName>
        <fullName evidence="4">HTH luxR-type domain-containing protein</fullName>
    </recommendedName>
</protein>
<evidence type="ECO:0000259" key="4">
    <source>
        <dbReference type="PROSITE" id="PS50043"/>
    </source>
</evidence>
<evidence type="ECO:0000313" key="6">
    <source>
        <dbReference type="Proteomes" id="UP000319812"/>
    </source>
</evidence>
<dbReference type="SUPFAM" id="SSF46894">
    <property type="entry name" value="C-terminal effector domain of the bipartite response regulators"/>
    <property type="match status" value="1"/>
</dbReference>
<dbReference type="SMART" id="SM00421">
    <property type="entry name" value="HTH_LUXR"/>
    <property type="match status" value="1"/>
</dbReference>
<keyword evidence="6" id="KW-1185">Reference proteome</keyword>
<accession>A0A4Y4EYS7</accession>
<dbReference type="AlphaFoldDB" id="A0A4Y4EYS7"/>
<dbReference type="EMBL" id="BJOC01000029">
    <property type="protein sequence ID" value="GED23142.1"/>
    <property type="molecule type" value="Genomic_DNA"/>
</dbReference>